<protein>
    <recommendedName>
        <fullName evidence="4">Large ribosomal subunit protein eL33</fullName>
    </recommendedName>
    <alternativeName>
        <fullName evidence="5">60S ribosomal protein L35a</fullName>
    </alternativeName>
</protein>
<evidence type="ECO:0000256" key="2">
    <source>
        <dbReference type="ARBA" id="ARBA00022980"/>
    </source>
</evidence>
<dbReference type="GO" id="GO:0003735">
    <property type="term" value="F:structural constituent of ribosome"/>
    <property type="evidence" value="ECO:0007669"/>
    <property type="project" value="InterPro"/>
</dbReference>
<evidence type="ECO:0000313" key="7">
    <source>
        <dbReference type="EMBL" id="KAB0379850.1"/>
    </source>
</evidence>
<name>A0A5J5MI82_MUNRE</name>
<reference evidence="7 8" key="1">
    <citation type="submission" date="2019-06" db="EMBL/GenBank/DDBJ databases">
        <title>Discovery of a novel chromosome fission-fusion reversal in muntjac.</title>
        <authorList>
            <person name="Mudd A.B."/>
            <person name="Bredeson J.V."/>
            <person name="Baum R."/>
            <person name="Hockemeyer D."/>
            <person name="Rokhsar D.S."/>
        </authorList>
    </citation>
    <scope>NUCLEOTIDE SEQUENCE [LARGE SCALE GENOMIC DNA]</scope>
    <source>
        <strain evidence="7">UCam_UCB_Mr</strain>
        <tissue evidence="7">Fibroblast cell line</tissue>
    </source>
</reference>
<keyword evidence="2" id="KW-0689">Ribosomal protein</keyword>
<proteinExistence type="inferred from homology"/>
<sequence>MSGRLWSKAIVAGFNQGLWNQREHTAFLKIEGVYVQDKIEFYLCKRCAYVYKAKNNTENPTKSDNFCAKVIGQRIHVILFPSKI</sequence>
<dbReference type="EMBL" id="VCEB01000003">
    <property type="protein sequence ID" value="KAB0379850.1"/>
    <property type="molecule type" value="Genomic_DNA"/>
</dbReference>
<evidence type="ECO:0000313" key="8">
    <source>
        <dbReference type="Proteomes" id="UP000326062"/>
    </source>
</evidence>
<evidence type="ECO:0000256" key="5">
    <source>
        <dbReference type="ARBA" id="ARBA00035530"/>
    </source>
</evidence>
<evidence type="ECO:0000256" key="4">
    <source>
        <dbReference type="ARBA" id="ARBA00035228"/>
    </source>
</evidence>
<dbReference type="Pfam" id="PF01247">
    <property type="entry name" value="Ribosomal_L35Ae"/>
    <property type="match status" value="1"/>
</dbReference>
<keyword evidence="3" id="KW-0687">Ribonucleoprotein</keyword>
<comment type="similarity">
    <text evidence="1">Belongs to the eukaryotic ribosomal protein eL33 family.</text>
</comment>
<evidence type="ECO:0000256" key="1">
    <source>
        <dbReference type="ARBA" id="ARBA00009269"/>
    </source>
</evidence>
<dbReference type="Proteomes" id="UP000326062">
    <property type="component" value="Chromosome 3"/>
</dbReference>
<evidence type="ECO:0000256" key="6">
    <source>
        <dbReference type="ARBA" id="ARBA00045649"/>
    </source>
</evidence>
<dbReference type="InterPro" id="IPR009000">
    <property type="entry name" value="Transl_B-barrel_sf"/>
</dbReference>
<dbReference type="GO" id="GO:1990904">
    <property type="term" value="C:ribonucleoprotein complex"/>
    <property type="evidence" value="ECO:0007669"/>
    <property type="project" value="UniProtKB-KW"/>
</dbReference>
<dbReference type="GO" id="GO:0005840">
    <property type="term" value="C:ribosome"/>
    <property type="evidence" value="ECO:0007669"/>
    <property type="project" value="UniProtKB-KW"/>
</dbReference>
<dbReference type="InterPro" id="IPR001780">
    <property type="entry name" value="Ribosomal_eL33"/>
</dbReference>
<dbReference type="SUPFAM" id="SSF50447">
    <property type="entry name" value="Translation proteins"/>
    <property type="match status" value="1"/>
</dbReference>
<gene>
    <name evidence="7" type="ORF">FD755_007634</name>
</gene>
<organism evidence="7 8">
    <name type="scientific">Muntiacus reevesi</name>
    <name type="common">Reeves' muntjac</name>
    <name type="synonym">Cervus reevesi</name>
    <dbReference type="NCBI Taxonomy" id="9886"/>
    <lineage>
        <taxon>Eukaryota</taxon>
        <taxon>Metazoa</taxon>
        <taxon>Chordata</taxon>
        <taxon>Craniata</taxon>
        <taxon>Vertebrata</taxon>
        <taxon>Euteleostomi</taxon>
        <taxon>Mammalia</taxon>
        <taxon>Eutheria</taxon>
        <taxon>Laurasiatheria</taxon>
        <taxon>Artiodactyla</taxon>
        <taxon>Ruminantia</taxon>
        <taxon>Pecora</taxon>
        <taxon>Cervidae</taxon>
        <taxon>Muntiacinae</taxon>
        <taxon>Muntiacus</taxon>
    </lineage>
</organism>
<dbReference type="InterPro" id="IPR038661">
    <property type="entry name" value="Ribosomal_eL33_sf"/>
</dbReference>
<dbReference type="GO" id="GO:0006412">
    <property type="term" value="P:translation"/>
    <property type="evidence" value="ECO:0007669"/>
    <property type="project" value="InterPro"/>
</dbReference>
<dbReference type="PANTHER" id="PTHR10902">
    <property type="entry name" value="60S RIBOSOMAL PROTEIN L35A"/>
    <property type="match status" value="1"/>
</dbReference>
<comment type="function">
    <text evidence="6">Component of the large ribosomal subunit. The ribosome is a large ribonucleoprotein complex responsible for the synthesis of proteins in the cell. Required for the proliferation and viability of hematopoietic cells.</text>
</comment>
<keyword evidence="8" id="KW-1185">Reference proteome</keyword>
<dbReference type="AlphaFoldDB" id="A0A5J5MI82"/>
<accession>A0A5J5MI82</accession>
<comment type="caution">
    <text evidence="7">The sequence shown here is derived from an EMBL/GenBank/DDBJ whole genome shotgun (WGS) entry which is preliminary data.</text>
</comment>
<evidence type="ECO:0000256" key="3">
    <source>
        <dbReference type="ARBA" id="ARBA00023274"/>
    </source>
</evidence>
<dbReference type="Gene3D" id="2.40.10.190">
    <property type="entry name" value="translation elongation factor selb, chain A, domain 4"/>
    <property type="match status" value="1"/>
</dbReference>